<dbReference type="EMBL" id="UINC01009467">
    <property type="protein sequence ID" value="SVA42451.1"/>
    <property type="molecule type" value="Genomic_DNA"/>
</dbReference>
<dbReference type="SUPFAM" id="SSF52402">
    <property type="entry name" value="Adenine nucleotide alpha hydrolases-like"/>
    <property type="match status" value="1"/>
</dbReference>
<dbReference type="AlphaFoldDB" id="A0A381VQZ1"/>
<accession>A0A381VQZ1</accession>
<proteinExistence type="predicted"/>
<gene>
    <name evidence="1" type="ORF">METZ01_LOCUS95305</name>
</gene>
<reference evidence="1" key="1">
    <citation type="submission" date="2018-05" db="EMBL/GenBank/DDBJ databases">
        <authorList>
            <person name="Lanie J.A."/>
            <person name="Ng W.-L."/>
            <person name="Kazmierczak K.M."/>
            <person name="Andrzejewski T.M."/>
            <person name="Davidsen T.M."/>
            <person name="Wayne K.J."/>
            <person name="Tettelin H."/>
            <person name="Glass J.I."/>
            <person name="Rusch D."/>
            <person name="Podicherti R."/>
            <person name="Tsui H.-C.T."/>
            <person name="Winkler M.E."/>
        </authorList>
    </citation>
    <scope>NUCLEOTIDE SEQUENCE</scope>
</reference>
<sequence length="380" mass="44266">MKFCNRCLYPDTKPGLEFNDQGICSACTNYEWKQTVNWNEKKSELKQILEKYRSKDGTNYDCIIPVSGGKDSTYQTYVIKEEFGLNPLVVNFHPLDQTLVGRKNLENLKKLGVDCIEFTANPNVYLKMAKFGLTELGDFQWPEHIGIFTIPVQIAVRYKIPLIIWGENPQLEYGGPINVSTSPILDREWNEQHGGYFLDKIGPKDMTKYGFQLNDLKPYLYPSDEEIKKIGVTGIFLGSYINWNIFQQLEFVKTLGFEENDELKEGTYDKWENLDVYFTVFHDYFKFLKYGFGRATDHSSIEIRYGRITREEGLKLVRKSEGKIPRKYLKQFLESAKITEEEFHKICDKFTNTELFEKDGNGNLTKDKDGNITKIKYDND</sequence>
<organism evidence="1">
    <name type="scientific">marine metagenome</name>
    <dbReference type="NCBI Taxonomy" id="408172"/>
    <lineage>
        <taxon>unclassified sequences</taxon>
        <taxon>metagenomes</taxon>
        <taxon>ecological metagenomes</taxon>
    </lineage>
</organism>
<evidence type="ECO:0008006" key="2">
    <source>
        <dbReference type="Google" id="ProtNLM"/>
    </source>
</evidence>
<protein>
    <recommendedName>
        <fullName evidence="2">Flagellin modification protein, PseA</fullName>
    </recommendedName>
</protein>
<evidence type="ECO:0000313" key="1">
    <source>
        <dbReference type="EMBL" id="SVA42451.1"/>
    </source>
</evidence>
<dbReference type="InterPro" id="IPR020022">
    <property type="entry name" value="N-acetyl_sugar_amidoTrfase"/>
</dbReference>
<dbReference type="InterPro" id="IPR014729">
    <property type="entry name" value="Rossmann-like_a/b/a_fold"/>
</dbReference>
<name>A0A381VQZ1_9ZZZZ</name>
<dbReference type="Gene3D" id="3.40.50.620">
    <property type="entry name" value="HUPs"/>
    <property type="match status" value="1"/>
</dbReference>
<dbReference type="NCBIfam" id="TIGR03573">
    <property type="entry name" value="WbuX"/>
    <property type="match status" value="1"/>
</dbReference>